<comment type="caution">
    <text evidence="2">The sequence shown here is derived from an EMBL/GenBank/DDBJ whole genome shotgun (WGS) entry which is preliminary data.</text>
</comment>
<protein>
    <submittedName>
        <fullName evidence="2">Uncharacterized protein</fullName>
    </submittedName>
</protein>
<dbReference type="EMBL" id="BGPR01033800">
    <property type="protein sequence ID" value="GBO07872.1"/>
    <property type="molecule type" value="Genomic_DNA"/>
</dbReference>
<keyword evidence="1" id="KW-1133">Transmembrane helix</keyword>
<name>A0A4Y2U5G5_ARAVE</name>
<gene>
    <name evidence="2" type="ORF">AVEN_150210_1</name>
</gene>
<evidence type="ECO:0000313" key="2">
    <source>
        <dbReference type="EMBL" id="GBO07872.1"/>
    </source>
</evidence>
<reference evidence="2 3" key="1">
    <citation type="journal article" date="2019" name="Sci. Rep.">
        <title>Orb-weaving spider Araneus ventricosus genome elucidates the spidroin gene catalogue.</title>
        <authorList>
            <person name="Kono N."/>
            <person name="Nakamura H."/>
            <person name="Ohtoshi R."/>
            <person name="Moran D.A.P."/>
            <person name="Shinohara A."/>
            <person name="Yoshida Y."/>
            <person name="Fujiwara M."/>
            <person name="Mori M."/>
            <person name="Tomita M."/>
            <person name="Arakawa K."/>
        </authorList>
    </citation>
    <scope>NUCLEOTIDE SEQUENCE [LARGE SCALE GENOMIC DNA]</scope>
</reference>
<keyword evidence="1" id="KW-0812">Transmembrane</keyword>
<feature type="transmembrane region" description="Helical" evidence="1">
    <location>
        <begin position="29"/>
        <end position="50"/>
    </location>
</feature>
<sequence>MDGQKDRVSLSDFVQNVIEIHNGSDRPSLIHSALVGIFGVIAFTCIHMYGQKESFFARFSSKNVIELHADHIQISSILLVNSGIFELSRSNANGWSEKQTFLCSISSKM</sequence>
<keyword evidence="1" id="KW-0472">Membrane</keyword>
<accession>A0A4Y2U5G5</accession>
<proteinExistence type="predicted"/>
<dbReference type="AlphaFoldDB" id="A0A4Y2U5G5"/>
<evidence type="ECO:0000256" key="1">
    <source>
        <dbReference type="SAM" id="Phobius"/>
    </source>
</evidence>
<evidence type="ECO:0000313" key="3">
    <source>
        <dbReference type="Proteomes" id="UP000499080"/>
    </source>
</evidence>
<organism evidence="2 3">
    <name type="scientific">Araneus ventricosus</name>
    <name type="common">Orbweaver spider</name>
    <name type="synonym">Epeira ventricosa</name>
    <dbReference type="NCBI Taxonomy" id="182803"/>
    <lineage>
        <taxon>Eukaryota</taxon>
        <taxon>Metazoa</taxon>
        <taxon>Ecdysozoa</taxon>
        <taxon>Arthropoda</taxon>
        <taxon>Chelicerata</taxon>
        <taxon>Arachnida</taxon>
        <taxon>Araneae</taxon>
        <taxon>Araneomorphae</taxon>
        <taxon>Entelegynae</taxon>
        <taxon>Araneoidea</taxon>
        <taxon>Araneidae</taxon>
        <taxon>Araneus</taxon>
    </lineage>
</organism>
<keyword evidence="3" id="KW-1185">Reference proteome</keyword>
<dbReference type="Proteomes" id="UP000499080">
    <property type="component" value="Unassembled WGS sequence"/>
</dbReference>